<proteinExistence type="predicted"/>
<protein>
    <submittedName>
        <fullName evidence="3">Uncharacterized protein</fullName>
    </submittedName>
</protein>
<feature type="transmembrane region" description="Helical" evidence="2">
    <location>
        <begin position="66"/>
        <end position="89"/>
    </location>
</feature>
<comment type="caution">
    <text evidence="3">The sequence shown here is derived from an EMBL/GenBank/DDBJ whole genome shotgun (WGS) entry which is preliminary data.</text>
</comment>
<feature type="region of interest" description="Disordered" evidence="1">
    <location>
        <begin position="101"/>
        <end position="126"/>
    </location>
</feature>
<sequence length="126" mass="13115">MSEEAAPEKPPARPERLHQPWRGLVAGAEVVAAALAVWGAFAMWGPGVRTLTMTLSDGLVLVSTRYVGSWMTGSIALGATAVLLLVDAVREVLLAVRVRHRDDRGEGGSSGPEGSVGGSLPDLTVT</sequence>
<evidence type="ECO:0000256" key="1">
    <source>
        <dbReference type="SAM" id="MobiDB-lite"/>
    </source>
</evidence>
<keyword evidence="2" id="KW-0812">Transmembrane</keyword>
<feature type="compositionally biased region" description="Gly residues" evidence="1">
    <location>
        <begin position="107"/>
        <end position="117"/>
    </location>
</feature>
<dbReference type="EMBL" id="JBHUKR010000007">
    <property type="protein sequence ID" value="MFD2418418.1"/>
    <property type="molecule type" value="Genomic_DNA"/>
</dbReference>
<dbReference type="Proteomes" id="UP001597417">
    <property type="component" value="Unassembled WGS sequence"/>
</dbReference>
<evidence type="ECO:0000313" key="4">
    <source>
        <dbReference type="Proteomes" id="UP001597417"/>
    </source>
</evidence>
<gene>
    <name evidence="3" type="ORF">ACFSXZ_19015</name>
</gene>
<organism evidence="3 4">
    <name type="scientific">Amycolatopsis pigmentata</name>
    <dbReference type="NCBI Taxonomy" id="450801"/>
    <lineage>
        <taxon>Bacteria</taxon>
        <taxon>Bacillati</taxon>
        <taxon>Actinomycetota</taxon>
        <taxon>Actinomycetes</taxon>
        <taxon>Pseudonocardiales</taxon>
        <taxon>Pseudonocardiaceae</taxon>
        <taxon>Amycolatopsis</taxon>
    </lineage>
</organism>
<name>A0ABW5FTP9_9PSEU</name>
<keyword evidence="2" id="KW-1133">Transmembrane helix</keyword>
<dbReference type="RefSeq" id="WP_378266354.1">
    <property type="nucleotide sequence ID" value="NZ_JBHUKR010000007.1"/>
</dbReference>
<keyword evidence="2" id="KW-0472">Membrane</keyword>
<feature type="transmembrane region" description="Helical" evidence="2">
    <location>
        <begin position="21"/>
        <end position="46"/>
    </location>
</feature>
<keyword evidence="4" id="KW-1185">Reference proteome</keyword>
<accession>A0ABW5FTP9</accession>
<evidence type="ECO:0000256" key="2">
    <source>
        <dbReference type="SAM" id="Phobius"/>
    </source>
</evidence>
<evidence type="ECO:0000313" key="3">
    <source>
        <dbReference type="EMBL" id="MFD2418418.1"/>
    </source>
</evidence>
<reference evidence="4" key="1">
    <citation type="journal article" date="2019" name="Int. J. Syst. Evol. Microbiol.">
        <title>The Global Catalogue of Microorganisms (GCM) 10K type strain sequencing project: providing services to taxonomists for standard genome sequencing and annotation.</title>
        <authorList>
            <consortium name="The Broad Institute Genomics Platform"/>
            <consortium name="The Broad Institute Genome Sequencing Center for Infectious Disease"/>
            <person name="Wu L."/>
            <person name="Ma J."/>
        </authorList>
    </citation>
    <scope>NUCLEOTIDE SEQUENCE [LARGE SCALE GENOMIC DNA]</scope>
    <source>
        <strain evidence="4">CGMCC 4.7645</strain>
    </source>
</reference>